<dbReference type="EMBL" id="BPLR01019779">
    <property type="protein sequence ID" value="GIX71704.1"/>
    <property type="molecule type" value="Genomic_DNA"/>
</dbReference>
<proteinExistence type="predicted"/>
<name>A0AAV4MI89_CAEEX</name>
<reference evidence="1 2" key="1">
    <citation type="submission" date="2021-06" db="EMBL/GenBank/DDBJ databases">
        <title>Caerostris extrusa draft genome.</title>
        <authorList>
            <person name="Kono N."/>
            <person name="Arakawa K."/>
        </authorList>
    </citation>
    <scope>NUCLEOTIDE SEQUENCE [LARGE SCALE GENOMIC DNA]</scope>
</reference>
<protein>
    <submittedName>
        <fullName evidence="1">Uncharacterized protein</fullName>
    </submittedName>
</protein>
<evidence type="ECO:0000313" key="1">
    <source>
        <dbReference type="EMBL" id="GIX71704.1"/>
    </source>
</evidence>
<sequence>MRFVYRPLGDGNLAAELELGDRPRLSNHPQMMNTKRKHRIKSRRVIDESIYFYCRNHVNVEIVLDNIGKGGLKSQPIKVFCRNFSRGICMVVDWVIVENHHVVDTIGDFVQDFKVDVVVVVRW</sequence>
<keyword evidence="2" id="KW-1185">Reference proteome</keyword>
<organism evidence="1 2">
    <name type="scientific">Caerostris extrusa</name>
    <name type="common">Bark spider</name>
    <name type="synonym">Caerostris bankana</name>
    <dbReference type="NCBI Taxonomy" id="172846"/>
    <lineage>
        <taxon>Eukaryota</taxon>
        <taxon>Metazoa</taxon>
        <taxon>Ecdysozoa</taxon>
        <taxon>Arthropoda</taxon>
        <taxon>Chelicerata</taxon>
        <taxon>Arachnida</taxon>
        <taxon>Araneae</taxon>
        <taxon>Araneomorphae</taxon>
        <taxon>Entelegynae</taxon>
        <taxon>Araneoidea</taxon>
        <taxon>Araneidae</taxon>
        <taxon>Caerostris</taxon>
    </lineage>
</organism>
<evidence type="ECO:0000313" key="2">
    <source>
        <dbReference type="Proteomes" id="UP001054945"/>
    </source>
</evidence>
<dbReference type="AlphaFoldDB" id="A0AAV4MI89"/>
<comment type="caution">
    <text evidence="1">The sequence shown here is derived from an EMBL/GenBank/DDBJ whole genome shotgun (WGS) entry which is preliminary data.</text>
</comment>
<dbReference type="Proteomes" id="UP001054945">
    <property type="component" value="Unassembled WGS sequence"/>
</dbReference>
<accession>A0AAV4MI89</accession>
<gene>
    <name evidence="1" type="ORF">CEXT_759801</name>
</gene>